<comment type="caution">
    <text evidence="2">The sequence shown here is derived from an EMBL/GenBank/DDBJ whole genome shotgun (WGS) entry which is preliminary data.</text>
</comment>
<sequence>MGTVLIAAAASVAVLMLGTWLLSLRLKDVSIVDPVWGFAYVVVAAAAFLAGDGDDGRRLLLLVIVGLWGLRLGLYLTRRKLHEKGEDYRYVEMREKHGDRFPLVSLGMVFGLQGVLVLLVSLPVTAAAAQDDAVGALAIAGVALWAVGLFFEAVGDAQLARFKADPANKGKVMDRGLWRYTRHPNYFGDFCVWWGIYLVALESGAWWTVVGPLIMTQLLTKTSGKERLEKTIGSRREGYAEYVERTSGFFPLPPRSGLARRT</sequence>
<gene>
    <name evidence="2" type="ORF">C7Y72_06465</name>
</gene>
<feature type="transmembrane region" description="Helical" evidence="1">
    <location>
        <begin position="31"/>
        <end position="51"/>
    </location>
</feature>
<dbReference type="PANTHER" id="PTHR32251:SF17">
    <property type="entry name" value="STEROID 5-ALPHA REDUCTASE C-TERMINAL DOMAIN-CONTAINING PROTEIN"/>
    <property type="match status" value="1"/>
</dbReference>
<keyword evidence="3" id="KW-1185">Reference proteome</keyword>
<feature type="transmembrane region" description="Helical" evidence="1">
    <location>
        <begin position="6"/>
        <end position="24"/>
    </location>
</feature>
<dbReference type="InterPro" id="IPR010721">
    <property type="entry name" value="UstE-like"/>
</dbReference>
<keyword evidence="1" id="KW-1133">Transmembrane helix</keyword>
<dbReference type="OrthoDB" id="9779233at2"/>
<dbReference type="Pfam" id="PF06966">
    <property type="entry name" value="DUF1295"/>
    <property type="match status" value="1"/>
</dbReference>
<reference evidence="2 3" key="1">
    <citation type="submission" date="2018-03" db="EMBL/GenBank/DDBJ databases">
        <title>Aquarubrobacter algicola gen. nov., sp. nov., a novel actinobacterium isolated from shallow eutrophic lake during the end of cyanobacterial harmful algal blooms.</title>
        <authorList>
            <person name="Chun S.J."/>
        </authorList>
    </citation>
    <scope>NUCLEOTIDE SEQUENCE [LARGE SCALE GENOMIC DNA]</scope>
    <source>
        <strain evidence="2 3">Seoho-28</strain>
    </source>
</reference>
<dbReference type="AlphaFoldDB" id="A0A2T4UJB7"/>
<evidence type="ECO:0000313" key="2">
    <source>
        <dbReference type="EMBL" id="PTL59319.1"/>
    </source>
</evidence>
<protein>
    <submittedName>
        <fullName evidence="2">Uncharacterized protein</fullName>
    </submittedName>
</protein>
<evidence type="ECO:0000313" key="3">
    <source>
        <dbReference type="Proteomes" id="UP000240739"/>
    </source>
</evidence>
<dbReference type="EMBL" id="PYYB01000001">
    <property type="protein sequence ID" value="PTL59319.1"/>
    <property type="molecule type" value="Genomic_DNA"/>
</dbReference>
<dbReference type="RefSeq" id="WP_107567837.1">
    <property type="nucleotide sequence ID" value="NZ_PYYB01000001.1"/>
</dbReference>
<dbReference type="Proteomes" id="UP000240739">
    <property type="component" value="Unassembled WGS sequence"/>
</dbReference>
<feature type="transmembrane region" description="Helical" evidence="1">
    <location>
        <begin position="57"/>
        <end position="76"/>
    </location>
</feature>
<dbReference type="PROSITE" id="PS50244">
    <property type="entry name" value="S5A_REDUCTASE"/>
    <property type="match status" value="1"/>
</dbReference>
<keyword evidence="1" id="KW-0812">Transmembrane</keyword>
<accession>A0A2T4UJB7</accession>
<feature type="transmembrane region" description="Helical" evidence="1">
    <location>
        <begin position="103"/>
        <end position="127"/>
    </location>
</feature>
<evidence type="ECO:0000256" key="1">
    <source>
        <dbReference type="SAM" id="Phobius"/>
    </source>
</evidence>
<dbReference type="GO" id="GO:0016020">
    <property type="term" value="C:membrane"/>
    <property type="evidence" value="ECO:0007669"/>
    <property type="project" value="TreeGrafter"/>
</dbReference>
<keyword evidence="1" id="KW-0472">Membrane</keyword>
<feature type="transmembrane region" description="Helical" evidence="1">
    <location>
        <begin position="133"/>
        <end position="154"/>
    </location>
</feature>
<name>A0A2T4UJB7_9ACTN</name>
<organism evidence="2 3">
    <name type="scientific">Paraconexibacter algicola</name>
    <dbReference type="NCBI Taxonomy" id="2133960"/>
    <lineage>
        <taxon>Bacteria</taxon>
        <taxon>Bacillati</taxon>
        <taxon>Actinomycetota</taxon>
        <taxon>Thermoleophilia</taxon>
        <taxon>Solirubrobacterales</taxon>
        <taxon>Paraconexibacteraceae</taxon>
        <taxon>Paraconexibacter</taxon>
    </lineage>
</organism>
<proteinExistence type="predicted"/>
<dbReference type="PANTHER" id="PTHR32251">
    <property type="entry name" value="3-OXO-5-ALPHA-STEROID 4-DEHYDROGENASE"/>
    <property type="match status" value="1"/>
</dbReference>
<dbReference type="Gene3D" id="1.20.120.1630">
    <property type="match status" value="1"/>
</dbReference>